<accession>A0ABW9VSJ7</accession>
<dbReference type="EMBL" id="WWCM01000016">
    <property type="protein sequence ID" value="MYM41357.1"/>
    <property type="molecule type" value="Genomic_DNA"/>
</dbReference>
<dbReference type="InterPro" id="IPR011990">
    <property type="entry name" value="TPR-like_helical_dom_sf"/>
</dbReference>
<gene>
    <name evidence="1" type="ORF">GTP27_18735</name>
</gene>
<evidence type="ECO:0008006" key="3">
    <source>
        <dbReference type="Google" id="ProtNLM"/>
    </source>
</evidence>
<evidence type="ECO:0000313" key="1">
    <source>
        <dbReference type="EMBL" id="MYM41357.1"/>
    </source>
</evidence>
<dbReference type="SUPFAM" id="SSF48452">
    <property type="entry name" value="TPR-like"/>
    <property type="match status" value="1"/>
</dbReference>
<keyword evidence="2" id="KW-1185">Reference proteome</keyword>
<evidence type="ECO:0000313" key="2">
    <source>
        <dbReference type="Proteomes" id="UP000478090"/>
    </source>
</evidence>
<proteinExistence type="predicted"/>
<dbReference type="Gene3D" id="1.25.40.10">
    <property type="entry name" value="Tetratricopeptide repeat domain"/>
    <property type="match status" value="1"/>
</dbReference>
<dbReference type="Pfam" id="PF14559">
    <property type="entry name" value="TPR_19"/>
    <property type="match status" value="1"/>
</dbReference>
<organism evidence="1 2">
    <name type="scientific">Duganella qianjiadongensis</name>
    <dbReference type="NCBI Taxonomy" id="2692176"/>
    <lineage>
        <taxon>Bacteria</taxon>
        <taxon>Pseudomonadati</taxon>
        <taxon>Pseudomonadota</taxon>
        <taxon>Betaproteobacteria</taxon>
        <taxon>Burkholderiales</taxon>
        <taxon>Oxalobacteraceae</taxon>
        <taxon>Telluria group</taxon>
        <taxon>Duganella</taxon>
    </lineage>
</organism>
<sequence length="183" mass="19913">MLSTSVFAAEPTIHEVYLVVEAGKFAEAETMMNQVLQAHPSSATAHFVLAELLAKQDKFLASQQALNKAEELAPGLSKVDPQALAKLKRLLASATDHGNRDVGLSSAQSQRKQFVNGCVSRAIQRNEDAASAASFCSCSFDVLANELSHAEFMEFERTIADQRNPEVLPAIARARPKLEQCKK</sequence>
<comment type="caution">
    <text evidence="1">The sequence shown here is derived from an EMBL/GenBank/DDBJ whole genome shotgun (WGS) entry which is preliminary data.</text>
</comment>
<reference evidence="1 2" key="1">
    <citation type="submission" date="2019-12" db="EMBL/GenBank/DDBJ databases">
        <title>Novel species isolated from a subtropical stream in China.</title>
        <authorList>
            <person name="Lu H."/>
        </authorList>
    </citation>
    <scope>NUCLEOTIDE SEQUENCE [LARGE SCALE GENOMIC DNA]</scope>
    <source>
        <strain evidence="1 2">CY13W</strain>
    </source>
</reference>
<dbReference type="Proteomes" id="UP000478090">
    <property type="component" value="Unassembled WGS sequence"/>
</dbReference>
<name>A0ABW9VSJ7_9BURK</name>
<protein>
    <recommendedName>
        <fullName evidence="3">Tetratricopeptide repeat protein</fullName>
    </recommendedName>
</protein>